<dbReference type="RefSeq" id="WP_310056048.1">
    <property type="nucleotide sequence ID" value="NZ_JAVDVW010000002.1"/>
</dbReference>
<accession>A0ABU1VTJ0</accession>
<keyword evidence="6" id="KW-0408">Iron</keyword>
<protein>
    <submittedName>
        <fullName evidence="8">2-oxoglutarate/Fe(II)-dependent dioxygenase YbiX</fullName>
    </submittedName>
</protein>
<keyword evidence="9" id="KW-1185">Reference proteome</keyword>
<name>A0ABU1VTJ0_9GAMM</name>
<organism evidence="8 9">
    <name type="scientific">Agrilutibacter niabensis</name>
    <dbReference type="NCBI Taxonomy" id="380628"/>
    <lineage>
        <taxon>Bacteria</taxon>
        <taxon>Pseudomonadati</taxon>
        <taxon>Pseudomonadota</taxon>
        <taxon>Gammaproteobacteria</taxon>
        <taxon>Lysobacterales</taxon>
        <taxon>Lysobacteraceae</taxon>
        <taxon>Agrilutibacter</taxon>
    </lineage>
</organism>
<dbReference type="InterPro" id="IPR005123">
    <property type="entry name" value="Oxoglu/Fe-dep_dioxygenase_dom"/>
</dbReference>
<dbReference type="Proteomes" id="UP001267878">
    <property type="component" value="Unassembled WGS sequence"/>
</dbReference>
<comment type="caution">
    <text evidence="8">The sequence shown here is derived from an EMBL/GenBank/DDBJ whole genome shotgun (WGS) entry which is preliminary data.</text>
</comment>
<evidence type="ECO:0000256" key="4">
    <source>
        <dbReference type="ARBA" id="ARBA00022964"/>
    </source>
</evidence>
<evidence type="ECO:0000256" key="2">
    <source>
        <dbReference type="ARBA" id="ARBA00022723"/>
    </source>
</evidence>
<evidence type="ECO:0000256" key="5">
    <source>
        <dbReference type="ARBA" id="ARBA00023002"/>
    </source>
</evidence>
<keyword evidence="3" id="KW-0847">Vitamin C</keyword>
<dbReference type="PROSITE" id="PS51471">
    <property type="entry name" value="FE2OG_OXY"/>
    <property type="match status" value="1"/>
</dbReference>
<proteinExistence type="predicted"/>
<dbReference type="SMART" id="SM00702">
    <property type="entry name" value="P4Hc"/>
    <property type="match status" value="1"/>
</dbReference>
<gene>
    <name evidence="8" type="ORF">J2X04_003195</name>
</gene>
<evidence type="ECO:0000313" key="8">
    <source>
        <dbReference type="EMBL" id="MDR7100814.1"/>
    </source>
</evidence>
<keyword evidence="5" id="KW-0560">Oxidoreductase</keyword>
<reference evidence="8 9" key="1">
    <citation type="submission" date="2023-07" db="EMBL/GenBank/DDBJ databases">
        <title>Sorghum-associated microbial communities from plants grown in Nebraska, USA.</title>
        <authorList>
            <person name="Schachtman D."/>
        </authorList>
    </citation>
    <scope>NUCLEOTIDE SEQUENCE [LARGE SCALE GENOMIC DNA]</scope>
    <source>
        <strain evidence="8 9">BE187</strain>
    </source>
</reference>
<dbReference type="Gene3D" id="2.60.120.620">
    <property type="entry name" value="q2cbj1_9rhob like domain"/>
    <property type="match status" value="1"/>
</dbReference>
<evidence type="ECO:0000256" key="6">
    <source>
        <dbReference type="ARBA" id="ARBA00023004"/>
    </source>
</evidence>
<sequence length="313" mass="34368">MAGAPLERLLPGDRVPDVRLHGSDGGRTLHAEFAGAPLWLLKPSSATVAASLPEVPKGITALCVGAQAFPGTAAGWLSLGADARWLELFEDDVLWLADANLRLQQEQRLPSSHAPLPARMVEALGADCTLHAAPVLQIPDVFERDLCRELIRHFEVDCAGGEVSRVLVMEGGAQTLQLDPSIKQRRESTPRDPALEARMHERVMRRALPEIARVFNFPVNRRDSFKLLSYPAGAGYFRAHRDNDTPDVAHRRFALSVNLNHGDYAGGEFRYPEFGPHRYSPATGTALVFSCGLLHEVLPVDRGIRYAVTTFLS</sequence>
<dbReference type="InterPro" id="IPR006620">
    <property type="entry name" value="Pro_4_hyd_alph"/>
</dbReference>
<keyword evidence="4 8" id="KW-0223">Dioxygenase</keyword>
<dbReference type="GO" id="GO:0051213">
    <property type="term" value="F:dioxygenase activity"/>
    <property type="evidence" value="ECO:0007669"/>
    <property type="project" value="UniProtKB-KW"/>
</dbReference>
<evidence type="ECO:0000259" key="7">
    <source>
        <dbReference type="PROSITE" id="PS51471"/>
    </source>
</evidence>
<keyword evidence="2" id="KW-0479">Metal-binding</keyword>
<evidence type="ECO:0000313" key="9">
    <source>
        <dbReference type="Proteomes" id="UP001267878"/>
    </source>
</evidence>
<evidence type="ECO:0000256" key="1">
    <source>
        <dbReference type="ARBA" id="ARBA00001961"/>
    </source>
</evidence>
<evidence type="ECO:0000256" key="3">
    <source>
        <dbReference type="ARBA" id="ARBA00022896"/>
    </source>
</evidence>
<comment type="cofactor">
    <cofactor evidence="1">
        <name>L-ascorbate</name>
        <dbReference type="ChEBI" id="CHEBI:38290"/>
    </cofactor>
</comment>
<dbReference type="EMBL" id="JAVDVW010000002">
    <property type="protein sequence ID" value="MDR7100814.1"/>
    <property type="molecule type" value="Genomic_DNA"/>
</dbReference>
<feature type="domain" description="Fe2OG dioxygenase" evidence="7">
    <location>
        <begin position="221"/>
        <end position="313"/>
    </location>
</feature>